<keyword evidence="2" id="KW-1133">Transmembrane helix</keyword>
<evidence type="ECO:0000256" key="2">
    <source>
        <dbReference type="SAM" id="Phobius"/>
    </source>
</evidence>
<accession>A0A841AFW9</accession>
<feature type="region of interest" description="Disordered" evidence="1">
    <location>
        <begin position="1"/>
        <end position="29"/>
    </location>
</feature>
<dbReference type="RefSeq" id="WP_312857636.1">
    <property type="nucleotide sequence ID" value="NZ_JACHLZ010000001.1"/>
</dbReference>
<dbReference type="AlphaFoldDB" id="A0A841AFW9"/>
<comment type="caution">
    <text evidence="3">The sequence shown here is derived from an EMBL/GenBank/DDBJ whole genome shotgun (WGS) entry which is preliminary data.</text>
</comment>
<reference evidence="3 4" key="1">
    <citation type="submission" date="2020-08" db="EMBL/GenBank/DDBJ databases">
        <title>Sequencing the genomes of 1000 actinobacteria strains.</title>
        <authorList>
            <person name="Klenk H.-P."/>
        </authorList>
    </citation>
    <scope>NUCLEOTIDE SEQUENCE [LARGE SCALE GENOMIC DNA]</scope>
    <source>
        <strain evidence="3 4">DSM 28796</strain>
    </source>
</reference>
<feature type="transmembrane region" description="Helical" evidence="2">
    <location>
        <begin position="45"/>
        <end position="66"/>
    </location>
</feature>
<organism evidence="3 4">
    <name type="scientific">Brachybacterium aquaticum</name>
    <dbReference type="NCBI Taxonomy" id="1432564"/>
    <lineage>
        <taxon>Bacteria</taxon>
        <taxon>Bacillati</taxon>
        <taxon>Actinomycetota</taxon>
        <taxon>Actinomycetes</taxon>
        <taxon>Micrococcales</taxon>
        <taxon>Dermabacteraceae</taxon>
        <taxon>Brachybacterium</taxon>
    </lineage>
</organism>
<evidence type="ECO:0000256" key="1">
    <source>
        <dbReference type="SAM" id="MobiDB-lite"/>
    </source>
</evidence>
<feature type="transmembrane region" description="Helical" evidence="2">
    <location>
        <begin position="87"/>
        <end position="112"/>
    </location>
</feature>
<keyword evidence="4" id="KW-1185">Reference proteome</keyword>
<evidence type="ECO:0000313" key="4">
    <source>
        <dbReference type="Proteomes" id="UP000588158"/>
    </source>
</evidence>
<sequence>MNELRPAERSGIDPGDPGGEDRAAPAPRRTRDGAVLVGPSVRSRYLPGALIGLPLLSLLLAPFAAAGLQEWRFSRLRAGHDGMLEQLLAPSTVQLLVGALALWAVFALWGLVPLLLTRTVVLLDEEAGTLTLRKGVGTRDRARLSQVEYAVGEAERGSMGLIGVRAEGEAEPRQWVIPEIGWDAAAFDGLRVLQQAAGFTPAPPRRVLVAEARRAHRERNHRELAARAGMPWREEYARDEALFRAEFDRIRRVLGGKEQPREGDPTP</sequence>
<protein>
    <submittedName>
        <fullName evidence="3">Uncharacterized protein</fullName>
    </submittedName>
</protein>
<name>A0A841AFW9_9MICO</name>
<evidence type="ECO:0000313" key="3">
    <source>
        <dbReference type="EMBL" id="MBB5832225.1"/>
    </source>
</evidence>
<keyword evidence="2" id="KW-0812">Transmembrane</keyword>
<proteinExistence type="predicted"/>
<dbReference type="EMBL" id="JACHLZ010000001">
    <property type="protein sequence ID" value="MBB5832225.1"/>
    <property type="molecule type" value="Genomic_DNA"/>
</dbReference>
<keyword evidence="2" id="KW-0472">Membrane</keyword>
<feature type="compositionally biased region" description="Basic and acidic residues" evidence="1">
    <location>
        <begin position="1"/>
        <end position="11"/>
    </location>
</feature>
<dbReference type="Proteomes" id="UP000588158">
    <property type="component" value="Unassembled WGS sequence"/>
</dbReference>
<gene>
    <name evidence="3" type="ORF">HNR70_002038</name>
</gene>